<evidence type="ECO:0000313" key="2">
    <source>
        <dbReference type="EMBL" id="GFY09349.1"/>
    </source>
</evidence>
<keyword evidence="3" id="KW-1185">Reference proteome</keyword>
<dbReference type="GO" id="GO:0003676">
    <property type="term" value="F:nucleic acid binding"/>
    <property type="evidence" value="ECO:0007669"/>
    <property type="project" value="InterPro"/>
</dbReference>
<dbReference type="AlphaFoldDB" id="A0A8X6VE68"/>
<proteinExistence type="predicted"/>
<dbReference type="InterPro" id="IPR038717">
    <property type="entry name" value="Tc1-like_DDE_dom"/>
</dbReference>
<dbReference type="Proteomes" id="UP000887159">
    <property type="component" value="Unassembled WGS sequence"/>
</dbReference>
<dbReference type="InterPro" id="IPR052338">
    <property type="entry name" value="Transposase_5"/>
</dbReference>
<dbReference type="PANTHER" id="PTHR23022:SF135">
    <property type="entry name" value="SI:DKEY-77F5.3"/>
    <property type="match status" value="1"/>
</dbReference>
<dbReference type="EMBL" id="BMAU01021289">
    <property type="protein sequence ID" value="GFY09349.1"/>
    <property type="molecule type" value="Genomic_DNA"/>
</dbReference>
<name>A0A8X6VE68_TRICX</name>
<comment type="caution">
    <text evidence="2">The sequence shown here is derived from an EMBL/GenBank/DDBJ whole genome shotgun (WGS) entry which is preliminary data.</text>
</comment>
<feature type="domain" description="Tc1-like transposase DDE" evidence="1">
    <location>
        <begin position="57"/>
        <end position="185"/>
    </location>
</feature>
<evidence type="ECO:0000313" key="3">
    <source>
        <dbReference type="Proteomes" id="UP000887159"/>
    </source>
</evidence>
<protein>
    <submittedName>
        <fullName evidence="2">Transposable element Tcb1 transposase</fullName>
    </submittedName>
</protein>
<dbReference type="Gene3D" id="3.30.420.10">
    <property type="entry name" value="Ribonuclease H-like superfamily/Ribonuclease H"/>
    <property type="match status" value="1"/>
</dbReference>
<sequence>MQHLFTVRSVVKKFNETGSTENKVRSGRPGIFSAREKLSIIKEIKKNPKISAPHDGRQYGWRKPNTELEKQHLTPTVKHGGGSVLVWGCMAANGVGKLCFIDGIMTARTYIDILRHNLQSSAQKLGLGTSFVFQQDNDPKHTANLTWEWLLHNSPRQLKTSPQSPDINSIENLWDKLEVEVRKQNFV</sequence>
<evidence type="ECO:0000259" key="1">
    <source>
        <dbReference type="Pfam" id="PF13358"/>
    </source>
</evidence>
<dbReference type="Pfam" id="PF13358">
    <property type="entry name" value="DDE_3"/>
    <property type="match status" value="1"/>
</dbReference>
<dbReference type="PANTHER" id="PTHR23022">
    <property type="entry name" value="TRANSPOSABLE ELEMENT-RELATED"/>
    <property type="match status" value="1"/>
</dbReference>
<organism evidence="2 3">
    <name type="scientific">Trichonephila clavipes</name>
    <name type="common">Golden silk orbweaver</name>
    <name type="synonym">Nephila clavipes</name>
    <dbReference type="NCBI Taxonomy" id="2585209"/>
    <lineage>
        <taxon>Eukaryota</taxon>
        <taxon>Metazoa</taxon>
        <taxon>Ecdysozoa</taxon>
        <taxon>Arthropoda</taxon>
        <taxon>Chelicerata</taxon>
        <taxon>Arachnida</taxon>
        <taxon>Araneae</taxon>
        <taxon>Araneomorphae</taxon>
        <taxon>Entelegynae</taxon>
        <taxon>Araneoidea</taxon>
        <taxon>Nephilidae</taxon>
        <taxon>Trichonephila</taxon>
    </lineage>
</organism>
<reference evidence="2" key="1">
    <citation type="submission" date="2020-08" db="EMBL/GenBank/DDBJ databases">
        <title>Multicomponent nature underlies the extraordinary mechanical properties of spider dragline silk.</title>
        <authorList>
            <person name="Kono N."/>
            <person name="Nakamura H."/>
            <person name="Mori M."/>
            <person name="Yoshida Y."/>
            <person name="Ohtoshi R."/>
            <person name="Malay A.D."/>
            <person name="Moran D.A.P."/>
            <person name="Tomita M."/>
            <person name="Numata K."/>
            <person name="Arakawa K."/>
        </authorList>
    </citation>
    <scope>NUCLEOTIDE SEQUENCE</scope>
</reference>
<dbReference type="InterPro" id="IPR036397">
    <property type="entry name" value="RNaseH_sf"/>
</dbReference>
<accession>A0A8X6VE68</accession>
<gene>
    <name evidence="2" type="ORF">TNCV_1941591</name>
</gene>